<proteinExistence type="predicted"/>
<evidence type="ECO:0000313" key="3">
    <source>
        <dbReference type="Proteomes" id="UP001318300"/>
    </source>
</evidence>
<keyword evidence="3" id="KW-1185">Reference proteome</keyword>
<feature type="domain" description="Calcineurin-like phosphoesterase" evidence="1">
    <location>
        <begin position="11"/>
        <end position="226"/>
    </location>
</feature>
<evidence type="ECO:0000313" key="2">
    <source>
        <dbReference type="EMBL" id="NII39454.1"/>
    </source>
</evidence>
<name>A0ABX0T6G5_9MICO</name>
<dbReference type="Gene3D" id="3.60.21.10">
    <property type="match status" value="1"/>
</dbReference>
<gene>
    <name evidence="2" type="ORF">E9228_000073</name>
</gene>
<sequence length="282" mass="31522">MTDRHRLVDERIGVLGDPHADLQWIKLAIRNLARAGIQQIHVLGDFGFLSNDSPLERKRLGLLTEQLTSHNAFMYVTGGNHEGYPTLHRRYPLDEWGYRRLSRRIIWLPRGWRGTTAAGLVVASLGGANSISRGRRGPSVSGHVAAWHPEEQITEGDLDALGSEPADVLLGHDAPNSRALQRHVARQRRFWTPDGIAYAAVGQAMFHRGVLQVRPRLVLSGHYHRYLDTTLLLQLSGGVTTPVRSVILDRNRTAHSVGILHVDALKVDVHPRLSPGLRRQRN</sequence>
<accession>A0ABX0T6G5</accession>
<dbReference type="InterPro" id="IPR004843">
    <property type="entry name" value="Calcineurin-like_PHP"/>
</dbReference>
<dbReference type="SUPFAM" id="SSF56300">
    <property type="entry name" value="Metallo-dependent phosphatases"/>
    <property type="match status" value="1"/>
</dbReference>
<dbReference type="EMBL" id="JAAOYO010000001">
    <property type="protein sequence ID" value="NII39454.1"/>
    <property type="molecule type" value="Genomic_DNA"/>
</dbReference>
<evidence type="ECO:0000259" key="1">
    <source>
        <dbReference type="Pfam" id="PF00149"/>
    </source>
</evidence>
<reference evidence="2 3" key="1">
    <citation type="submission" date="2020-03" db="EMBL/GenBank/DDBJ databases">
        <title>Above-ground endophytic microbial communities from plants in different locations in the United States.</title>
        <authorList>
            <person name="Frank C."/>
        </authorList>
    </citation>
    <scope>NUCLEOTIDE SEQUENCE [LARGE SCALE GENOMIC DNA]</scope>
    <source>
        <strain evidence="2 3">WW7</strain>
    </source>
</reference>
<protein>
    <recommendedName>
        <fullName evidence="1">Calcineurin-like phosphoesterase domain-containing protein</fullName>
    </recommendedName>
</protein>
<dbReference type="RefSeq" id="WP_166778680.1">
    <property type="nucleotide sequence ID" value="NZ_JAAOYO010000001.1"/>
</dbReference>
<dbReference type="Proteomes" id="UP001318300">
    <property type="component" value="Unassembled WGS sequence"/>
</dbReference>
<comment type="caution">
    <text evidence="2">The sequence shown here is derived from an EMBL/GenBank/DDBJ whole genome shotgun (WGS) entry which is preliminary data.</text>
</comment>
<dbReference type="InterPro" id="IPR029052">
    <property type="entry name" value="Metallo-depent_PP-like"/>
</dbReference>
<organism evidence="2 3">
    <name type="scientific">Curtobacterium salicis</name>
    <dbReference type="NCBI Taxonomy" id="1779862"/>
    <lineage>
        <taxon>Bacteria</taxon>
        <taxon>Bacillati</taxon>
        <taxon>Actinomycetota</taxon>
        <taxon>Actinomycetes</taxon>
        <taxon>Micrococcales</taxon>
        <taxon>Microbacteriaceae</taxon>
        <taxon>Curtobacterium</taxon>
    </lineage>
</organism>
<dbReference type="Pfam" id="PF00149">
    <property type="entry name" value="Metallophos"/>
    <property type="match status" value="1"/>
</dbReference>